<dbReference type="GO" id="GO:0004252">
    <property type="term" value="F:serine-type endopeptidase activity"/>
    <property type="evidence" value="ECO:0007669"/>
    <property type="project" value="UniProtKB-UniRule"/>
</dbReference>
<evidence type="ECO:0000256" key="6">
    <source>
        <dbReference type="RuleBase" id="RU003355"/>
    </source>
</evidence>
<evidence type="ECO:0000256" key="7">
    <source>
        <dbReference type="SAM" id="MobiDB-lite"/>
    </source>
</evidence>
<comment type="caution">
    <text evidence="10">The sequence shown here is derived from an EMBL/GenBank/DDBJ whole genome shotgun (WGS) entry which is preliminary data.</text>
</comment>
<evidence type="ECO:0000256" key="1">
    <source>
        <dbReference type="ARBA" id="ARBA00011073"/>
    </source>
</evidence>
<organism evidence="10 11">
    <name type="scientific">Smittium megazygosporum</name>
    <dbReference type="NCBI Taxonomy" id="133381"/>
    <lineage>
        <taxon>Eukaryota</taxon>
        <taxon>Fungi</taxon>
        <taxon>Fungi incertae sedis</taxon>
        <taxon>Zoopagomycota</taxon>
        <taxon>Kickxellomycotina</taxon>
        <taxon>Harpellomycetes</taxon>
        <taxon>Harpellales</taxon>
        <taxon>Legeriomycetaceae</taxon>
        <taxon>Smittium</taxon>
    </lineage>
</organism>
<dbReference type="Proteomes" id="UP000245609">
    <property type="component" value="Unassembled WGS sequence"/>
</dbReference>
<dbReference type="Pfam" id="PF00082">
    <property type="entry name" value="Peptidase_S8"/>
    <property type="match status" value="1"/>
</dbReference>
<keyword evidence="2 5" id="KW-0645">Protease</keyword>
<feature type="domain" description="Peptidase S8/S53" evidence="8">
    <location>
        <begin position="391"/>
        <end position="632"/>
    </location>
</feature>
<dbReference type="OrthoDB" id="206201at2759"/>
<dbReference type="PANTHER" id="PTHR43806">
    <property type="entry name" value="PEPTIDASE S8"/>
    <property type="match status" value="1"/>
</dbReference>
<dbReference type="PROSITE" id="PS00136">
    <property type="entry name" value="SUBTILASE_ASP"/>
    <property type="match status" value="1"/>
</dbReference>
<dbReference type="GO" id="GO:0006508">
    <property type="term" value="P:proteolysis"/>
    <property type="evidence" value="ECO:0007669"/>
    <property type="project" value="UniProtKB-KW"/>
</dbReference>
<evidence type="ECO:0000256" key="4">
    <source>
        <dbReference type="ARBA" id="ARBA00022825"/>
    </source>
</evidence>
<feature type="active site" description="Charge relay system" evidence="5">
    <location>
        <position position="399"/>
    </location>
</feature>
<evidence type="ECO:0000259" key="8">
    <source>
        <dbReference type="Pfam" id="PF00082"/>
    </source>
</evidence>
<evidence type="ECO:0000256" key="5">
    <source>
        <dbReference type="PROSITE-ProRule" id="PRU01240"/>
    </source>
</evidence>
<keyword evidence="11" id="KW-1185">Reference proteome</keyword>
<dbReference type="PROSITE" id="PS00138">
    <property type="entry name" value="SUBTILASE_SER"/>
    <property type="match status" value="1"/>
</dbReference>
<dbReference type="InterPro" id="IPR023828">
    <property type="entry name" value="Peptidase_S8_Ser-AS"/>
</dbReference>
<dbReference type="PROSITE" id="PS51892">
    <property type="entry name" value="SUBTILASE"/>
    <property type="match status" value="1"/>
</dbReference>
<dbReference type="InterPro" id="IPR015500">
    <property type="entry name" value="Peptidase_S8_subtilisin-rel"/>
</dbReference>
<evidence type="ECO:0000313" key="10">
    <source>
        <dbReference type="EMBL" id="PVV01817.1"/>
    </source>
</evidence>
<name>A0A2T9ZB98_9FUNG</name>
<dbReference type="PANTHER" id="PTHR43806:SF11">
    <property type="entry name" value="CEREVISIN-RELATED"/>
    <property type="match status" value="1"/>
</dbReference>
<dbReference type="InterPro" id="IPR050131">
    <property type="entry name" value="Peptidase_S8_subtilisin-like"/>
</dbReference>
<feature type="region of interest" description="Disordered" evidence="7">
    <location>
        <begin position="250"/>
        <end position="273"/>
    </location>
</feature>
<proteinExistence type="inferred from homology"/>
<keyword evidence="4 5" id="KW-0720">Serine protease</keyword>
<dbReference type="PRINTS" id="PR00723">
    <property type="entry name" value="SUBTILISIN"/>
</dbReference>
<feature type="active site" description="Charge relay system" evidence="5">
    <location>
        <position position="438"/>
    </location>
</feature>
<dbReference type="EMBL" id="MBFS01003514">
    <property type="protein sequence ID" value="PVU86252.1"/>
    <property type="molecule type" value="Genomic_DNA"/>
</dbReference>
<dbReference type="InterPro" id="IPR023827">
    <property type="entry name" value="Peptidase_S8_Asp-AS"/>
</dbReference>
<accession>A0A2T9ZB98</accession>
<dbReference type="InterPro" id="IPR000209">
    <property type="entry name" value="Peptidase_S8/S53_dom"/>
</dbReference>
<dbReference type="GO" id="GO:0005615">
    <property type="term" value="C:extracellular space"/>
    <property type="evidence" value="ECO:0007669"/>
    <property type="project" value="TreeGrafter"/>
</dbReference>
<dbReference type="SUPFAM" id="SSF52743">
    <property type="entry name" value="Subtilisin-like"/>
    <property type="match status" value="1"/>
</dbReference>
<dbReference type="Gene3D" id="3.40.50.200">
    <property type="entry name" value="Peptidase S8/S53 domain"/>
    <property type="match status" value="1"/>
</dbReference>
<dbReference type="STRING" id="133381.A0A2T9ZB98"/>
<keyword evidence="3 5" id="KW-0378">Hydrolase</keyword>
<feature type="active site" description="Charge relay system" evidence="5">
    <location>
        <position position="597"/>
    </location>
</feature>
<evidence type="ECO:0000313" key="11">
    <source>
        <dbReference type="Proteomes" id="UP000245609"/>
    </source>
</evidence>
<gene>
    <name evidence="10" type="ORF">BB560_003751</name>
    <name evidence="9" type="ORF">BB560_006784</name>
</gene>
<dbReference type="InterPro" id="IPR036852">
    <property type="entry name" value="Peptidase_S8/S53_dom_sf"/>
</dbReference>
<evidence type="ECO:0000256" key="2">
    <source>
        <dbReference type="ARBA" id="ARBA00022670"/>
    </source>
</evidence>
<comment type="similarity">
    <text evidence="1 5 6">Belongs to the peptidase S8 family.</text>
</comment>
<evidence type="ECO:0000256" key="3">
    <source>
        <dbReference type="ARBA" id="ARBA00022801"/>
    </source>
</evidence>
<protein>
    <recommendedName>
        <fullName evidence="8">Peptidase S8/S53 domain-containing protein</fullName>
    </recommendedName>
</protein>
<sequence length="653" mass="68933">MANPNDIVINSVAKGADKKSYTVVFDTASTAFQKLAGGNTKIDQAAGKVGENRQEVSKKLTQKAGNNTLNAAKSLIGNLNNQIKKRMFERSKLGFFSRDDSGVPPLAKNVNSTDILSIGNFSSFTGKFNQDQVDLLSQMDGIKYIQEEGFISFEIDQVDPDSSKSGTTASNLVTKPVVDNLTLPGAGNQTVTFEDTANNLIILESELKTSSGSLPTASLSSATSSTQVPLIALVSSQPAPVSRTPLISISKSTSKTSRNPRSSAIKTDRDVGAQQATSLSDDLLMNKLQETVGIKKITNMVKTKINLNLREEEEEEDIFVVKKRKVEHIYPENANYLHHKRQAPPNAGKSSLALVQTNPPWALYRLGGPKVDTGNEIPLGASVALPVDPGGKVVVYVLDSGVNIKHTEFGGGNALYGKNYVVDGSGQKYEDDNDYNGHGTAVASLVNGITFGAAKNAKVISYKIADSGACGDVKWIVNAMVDIIKDVTTTTEKRAANIVVCSYIYGGTYQPWNDVINEAVKAGITYVASAGNQKADACKKTPIMSKNTLSVGSTDNTDGYQSTTNYGACVDVYAPGVNVAAASFKGGSEVVTVTGTSFAAPIAAGISAVIAGQSPGIGPADLKNALISQSAKNVLKSTLQDSVNLLANLPKVS</sequence>
<dbReference type="EMBL" id="MBFS01000777">
    <property type="protein sequence ID" value="PVV01817.1"/>
    <property type="molecule type" value="Genomic_DNA"/>
</dbReference>
<dbReference type="AlphaFoldDB" id="A0A2T9ZB98"/>
<reference evidence="10 11" key="1">
    <citation type="journal article" date="2018" name="MBio">
        <title>Comparative Genomics Reveals the Core Gene Toolbox for the Fungus-Insect Symbiosis.</title>
        <authorList>
            <person name="Wang Y."/>
            <person name="Stata M."/>
            <person name="Wang W."/>
            <person name="Stajich J.E."/>
            <person name="White M.M."/>
            <person name="Moncalvo J.M."/>
        </authorList>
    </citation>
    <scope>NUCLEOTIDE SEQUENCE [LARGE SCALE GENOMIC DNA]</scope>
    <source>
        <strain evidence="10 11">SC-DP-2</strain>
    </source>
</reference>
<evidence type="ECO:0000313" key="9">
    <source>
        <dbReference type="EMBL" id="PVU86252.1"/>
    </source>
</evidence>